<proteinExistence type="predicted"/>
<accession>E8UZT0</accession>
<protein>
    <submittedName>
        <fullName evidence="1">BNR/Asp-box repeat protein</fullName>
    </submittedName>
</protein>
<dbReference type="Gene3D" id="2.60.40.10">
    <property type="entry name" value="Immunoglobulins"/>
    <property type="match status" value="1"/>
</dbReference>
<sequence>MTLTNNGSSPLVISSVALSNDFGTVVGTNTCSTSAPIAVGQACTMQVSFAPRLSGARLGTLSVASNAPNSPLVTHLAGTGVDFTWAATAATTATLSSGQSAAFPFLLTPSTLMAQPVAFACTGAPANAKCTVTPSTADLSAITTVTATILTGTTTAHVPGRTPFWLALLLLPAAFLRRRRQIAIAYFALILVTGCGLGRKIPGDGSNPGSGTGGTPTSSGTYPITVSATSAGLTKSVILTLTVQ</sequence>
<dbReference type="AlphaFoldDB" id="E8UZT0"/>
<evidence type="ECO:0000313" key="2">
    <source>
        <dbReference type="Proteomes" id="UP000006844"/>
    </source>
</evidence>
<dbReference type="eggNOG" id="COG4409">
    <property type="taxonomic scope" value="Bacteria"/>
</dbReference>
<reference evidence="1 2" key="1">
    <citation type="journal article" date="2012" name="Stand. Genomic Sci.">
        <title>Complete genome sequence of Terriglobus saanensis type strain SP1PR4(T), an Acidobacteria from tundra soil.</title>
        <authorList>
            <person name="Rawat S.R."/>
            <person name="Mannisto M.K."/>
            <person name="Starovoytov V."/>
            <person name="Goodwin L."/>
            <person name="Nolan M."/>
            <person name="Hauser L."/>
            <person name="Land M."/>
            <person name="Davenport K.W."/>
            <person name="Woyke T."/>
            <person name="Haggblom M.M."/>
        </authorList>
    </citation>
    <scope>NUCLEOTIDE SEQUENCE</scope>
    <source>
        <strain evidence="2">ATCC BAA-1853 / DSM 23119 / SP1PR4</strain>
    </source>
</reference>
<dbReference type="RefSeq" id="WP_013566740.1">
    <property type="nucleotide sequence ID" value="NC_014963.1"/>
</dbReference>
<dbReference type="HOGENOM" id="CLU_1137575_0_0_0"/>
<keyword evidence="2" id="KW-1185">Reference proteome</keyword>
<dbReference type="STRING" id="401053.AciPR4_0168"/>
<organism evidence="1 2">
    <name type="scientific">Terriglobus saanensis (strain ATCC BAA-1853 / DSM 23119 / SP1PR4)</name>
    <dbReference type="NCBI Taxonomy" id="401053"/>
    <lineage>
        <taxon>Bacteria</taxon>
        <taxon>Pseudomonadati</taxon>
        <taxon>Acidobacteriota</taxon>
        <taxon>Terriglobia</taxon>
        <taxon>Terriglobales</taxon>
        <taxon>Acidobacteriaceae</taxon>
        <taxon>Terriglobus</taxon>
    </lineage>
</organism>
<dbReference type="KEGG" id="tsa:AciPR4_0168"/>
<evidence type="ECO:0000313" key="1">
    <source>
        <dbReference type="EMBL" id="ADV81007.1"/>
    </source>
</evidence>
<name>E8UZT0_TERSS</name>
<dbReference type="Proteomes" id="UP000006844">
    <property type="component" value="Chromosome"/>
</dbReference>
<dbReference type="InterPro" id="IPR013783">
    <property type="entry name" value="Ig-like_fold"/>
</dbReference>
<gene>
    <name evidence="1" type="ordered locus">AciPR4_0168</name>
</gene>
<dbReference type="EMBL" id="CP002467">
    <property type="protein sequence ID" value="ADV81007.1"/>
    <property type="molecule type" value="Genomic_DNA"/>
</dbReference>